<evidence type="ECO:0000313" key="2">
    <source>
        <dbReference type="EMBL" id="SCU66607.1"/>
    </source>
</evidence>
<dbReference type="SUPFAM" id="SSF50969">
    <property type="entry name" value="YVTN repeat-like/Quinoprotein amine dehydrogenase"/>
    <property type="match status" value="1"/>
</dbReference>
<dbReference type="PANTHER" id="PTHR16220:SF0">
    <property type="entry name" value="WD REPEAT-CONTAINING PROTEIN WRAP73"/>
    <property type="match status" value="1"/>
</dbReference>
<feature type="region of interest" description="Disordered" evidence="1">
    <location>
        <begin position="513"/>
        <end position="542"/>
    </location>
</feature>
<dbReference type="InterPro" id="IPR011044">
    <property type="entry name" value="Quino_amine_DH_bsu"/>
</dbReference>
<dbReference type="AlphaFoldDB" id="A0A1G4I4A2"/>
<evidence type="ECO:0000313" key="3">
    <source>
        <dbReference type="Proteomes" id="UP000195570"/>
    </source>
</evidence>
<evidence type="ECO:0000256" key="1">
    <source>
        <dbReference type="SAM" id="MobiDB-lite"/>
    </source>
</evidence>
<protein>
    <submittedName>
        <fullName evidence="2">Uncharacterized protein</fullName>
    </submittedName>
</protein>
<comment type="caution">
    <text evidence="2">The sequence shown here is derived from an EMBL/GenBank/DDBJ whole genome shotgun (WGS) entry which is preliminary data.</text>
</comment>
<dbReference type="SUPFAM" id="SSF75011">
    <property type="entry name" value="3-carboxy-cis,cis-mucoante lactonizing enzyme"/>
    <property type="match status" value="1"/>
</dbReference>
<feature type="compositionally biased region" description="Polar residues" evidence="1">
    <location>
        <begin position="178"/>
        <end position="187"/>
    </location>
</feature>
<dbReference type="VEuPathDB" id="TriTrypDB:TEOVI_000778500"/>
<dbReference type="EMBL" id="CZPT02000578">
    <property type="protein sequence ID" value="SCU66607.1"/>
    <property type="molecule type" value="Genomic_DNA"/>
</dbReference>
<name>A0A1G4I4A2_TRYEQ</name>
<sequence length="641" mass="68885">MRVLAVDNGKLCALSPNRSLYAIVKKGLVVVFIDYVRRTCQLKGETATTPNDVVPPVSNGDVVPPACRNDSVISKYTALDEIHELQWSPDSTLVALLLARRGIIEIVSVYGKICVARVDAGVVGLRAMHWHPSSRAVYWVGLLHAHVFSLLDSQLMQLPGGVKYSAQLAGLRLTVPSQGQRNASPLRSRSGGRKVGSDDRSGGSLWPGKPVSEAALIRFSLCHRFLFYVTPKLLHSPLSAVHAEKDSVHSASSEDALQSQAAMEQTNADSKCFQRRSEWLVVLSATTHEGLHAFSIAKFVPCVSDCIPLQGGIALVDYTQGSVALTTYDGTRLLHYEPTGVRNVTASKCGNVLLIVFGRACRAVIASKKRVVALRRIFFDSDVVLPFKMGELTVMEEPSSPEKSFVEFLQLSGGDKRNSSDVACLGKYDGWAAAGDDKELGAAGLAAISASGKLAAVILPLWPSTVIVIDVVQQRVLSVLCHRANAVGLYWPPSPHSKYWQFQRRHYMQPLRHGRDDGTGKVAQGGSASCGDGSRSTASTSVGQDEPLLITTDNCESKVFVWLSDRAMCFAAAGQGCPVSAGGALYMCPRKVDALSHNASGALRLRVNRGMFGEGAEGVVLVDDVQETAVMVTLDGETGEI</sequence>
<dbReference type="PANTHER" id="PTHR16220">
    <property type="entry name" value="WD REPEAT PROTEIN 8-RELATED"/>
    <property type="match status" value="1"/>
</dbReference>
<organism evidence="2 3">
    <name type="scientific">Trypanosoma equiperdum</name>
    <dbReference type="NCBI Taxonomy" id="5694"/>
    <lineage>
        <taxon>Eukaryota</taxon>
        <taxon>Discoba</taxon>
        <taxon>Euglenozoa</taxon>
        <taxon>Kinetoplastea</taxon>
        <taxon>Metakinetoplastina</taxon>
        <taxon>Trypanosomatida</taxon>
        <taxon>Trypanosomatidae</taxon>
        <taxon>Trypanosoma</taxon>
    </lineage>
</organism>
<gene>
    <name evidence="2" type="ORF">TEOVI_000778500</name>
</gene>
<proteinExistence type="predicted"/>
<keyword evidence="3" id="KW-1185">Reference proteome</keyword>
<accession>A0A1G4I4A2</accession>
<dbReference type="RefSeq" id="XP_067078033.1">
    <property type="nucleotide sequence ID" value="XM_067221932.1"/>
</dbReference>
<feature type="region of interest" description="Disordered" evidence="1">
    <location>
        <begin position="178"/>
        <end position="206"/>
    </location>
</feature>
<dbReference type="GeneID" id="92381719"/>
<dbReference type="Proteomes" id="UP000195570">
    <property type="component" value="Unassembled WGS sequence"/>
</dbReference>
<dbReference type="InterPro" id="IPR052778">
    <property type="entry name" value="Centrosome-WD_assoc"/>
</dbReference>
<reference evidence="2" key="1">
    <citation type="submission" date="2016-09" db="EMBL/GenBank/DDBJ databases">
        <authorList>
            <person name="Hebert L."/>
            <person name="Moumen B."/>
        </authorList>
    </citation>
    <scope>NUCLEOTIDE SEQUENCE [LARGE SCALE GENOMIC DNA]</scope>
    <source>
        <strain evidence="2">OVI</strain>
    </source>
</reference>
<dbReference type="GO" id="GO:1990811">
    <property type="term" value="C:MWP complex"/>
    <property type="evidence" value="ECO:0007669"/>
    <property type="project" value="TreeGrafter"/>
</dbReference>
<dbReference type="GO" id="GO:0005815">
    <property type="term" value="C:microtubule organizing center"/>
    <property type="evidence" value="ECO:0007669"/>
    <property type="project" value="TreeGrafter"/>
</dbReference>